<dbReference type="Gene3D" id="3.30.70.100">
    <property type="match status" value="1"/>
</dbReference>
<proteinExistence type="predicted"/>
<evidence type="ECO:0008006" key="3">
    <source>
        <dbReference type="Google" id="ProtNLM"/>
    </source>
</evidence>
<reference evidence="1" key="1">
    <citation type="submission" date="2018-01" db="EMBL/GenBank/DDBJ databases">
        <authorList>
            <person name="Mao J.F."/>
        </authorList>
    </citation>
    <scope>NUCLEOTIDE SEQUENCE</scope>
    <source>
        <strain evidence="1">Huo1</strain>
        <tissue evidence="1">Leaf</tissue>
    </source>
</reference>
<dbReference type="InterPro" id="IPR044296">
    <property type="entry name" value="HIPP46"/>
</dbReference>
<comment type="caution">
    <text evidence="1">The sequence shown here is derived from an EMBL/GenBank/DDBJ whole genome shotgun (WGS) entry which is preliminary data.</text>
</comment>
<gene>
    <name evidence="1" type="ORF">SASPL_130460</name>
</gene>
<dbReference type="OrthoDB" id="900652at2759"/>
<keyword evidence="2" id="KW-1185">Reference proteome</keyword>
<dbReference type="AlphaFoldDB" id="A0A8X8X7D6"/>
<dbReference type="EMBL" id="PNBA02000011">
    <property type="protein sequence ID" value="KAG6407469.1"/>
    <property type="molecule type" value="Genomic_DNA"/>
</dbReference>
<sequence>MKKKIVINVPMHSEKAKSKAMKIAVAVEGVMGVSIGGNDKLEVVGEEVDSVCLANCLRKKFCFAEIISVGEAKPQPPKPPVPPLCPPPPYFHPIYCYDPPPSNCSIM</sequence>
<accession>A0A8X8X7D6</accession>
<dbReference type="PANTHER" id="PTHR46371">
    <property type="entry name" value="OS04G0464100 PROTEIN"/>
    <property type="match status" value="1"/>
</dbReference>
<dbReference type="Proteomes" id="UP000298416">
    <property type="component" value="Unassembled WGS sequence"/>
</dbReference>
<evidence type="ECO:0000313" key="2">
    <source>
        <dbReference type="Proteomes" id="UP000298416"/>
    </source>
</evidence>
<reference evidence="1" key="2">
    <citation type="submission" date="2020-08" db="EMBL/GenBank/DDBJ databases">
        <title>Plant Genome Project.</title>
        <authorList>
            <person name="Zhang R.-G."/>
        </authorList>
    </citation>
    <scope>NUCLEOTIDE SEQUENCE</scope>
    <source>
        <strain evidence="1">Huo1</strain>
        <tissue evidence="1">Leaf</tissue>
    </source>
</reference>
<organism evidence="1">
    <name type="scientific">Salvia splendens</name>
    <name type="common">Scarlet sage</name>
    <dbReference type="NCBI Taxonomy" id="180675"/>
    <lineage>
        <taxon>Eukaryota</taxon>
        <taxon>Viridiplantae</taxon>
        <taxon>Streptophyta</taxon>
        <taxon>Embryophyta</taxon>
        <taxon>Tracheophyta</taxon>
        <taxon>Spermatophyta</taxon>
        <taxon>Magnoliopsida</taxon>
        <taxon>eudicotyledons</taxon>
        <taxon>Gunneridae</taxon>
        <taxon>Pentapetalae</taxon>
        <taxon>asterids</taxon>
        <taxon>lamiids</taxon>
        <taxon>Lamiales</taxon>
        <taxon>Lamiaceae</taxon>
        <taxon>Nepetoideae</taxon>
        <taxon>Mentheae</taxon>
        <taxon>Salviinae</taxon>
        <taxon>Salvia</taxon>
        <taxon>Salvia subgen. Calosphace</taxon>
        <taxon>core Calosphace</taxon>
    </lineage>
</organism>
<evidence type="ECO:0000313" key="1">
    <source>
        <dbReference type="EMBL" id="KAG6407469.1"/>
    </source>
</evidence>
<protein>
    <recommendedName>
        <fullName evidence="3">HMA domain-containing protein</fullName>
    </recommendedName>
</protein>
<name>A0A8X8X7D6_SALSN</name>